<dbReference type="Pfam" id="PF01464">
    <property type="entry name" value="SLT"/>
    <property type="match status" value="1"/>
</dbReference>
<protein>
    <submittedName>
        <fullName evidence="6">Soluble lytic murein transglycosylase</fullName>
    </submittedName>
</protein>
<dbReference type="Proteomes" id="UP000064920">
    <property type="component" value="Chromosome"/>
</dbReference>
<dbReference type="GO" id="GO:0042597">
    <property type="term" value="C:periplasmic space"/>
    <property type="evidence" value="ECO:0007669"/>
    <property type="project" value="InterPro"/>
</dbReference>
<dbReference type="PROSITE" id="PS00922">
    <property type="entry name" value="TRANSGLYCOSYLASE"/>
    <property type="match status" value="1"/>
</dbReference>
<dbReference type="InterPro" id="IPR023346">
    <property type="entry name" value="Lysozyme-like_dom_sf"/>
</dbReference>
<proteinExistence type="inferred from homology"/>
<dbReference type="GO" id="GO:0008933">
    <property type="term" value="F:peptidoglycan lytic transglycosylase activity"/>
    <property type="evidence" value="ECO:0007669"/>
    <property type="project" value="InterPro"/>
</dbReference>
<keyword evidence="3 4" id="KW-0732">Signal</keyword>
<dbReference type="KEGG" id="cmar:IMCC12053_1572"/>
<evidence type="ECO:0000256" key="1">
    <source>
        <dbReference type="ARBA" id="ARBA00007734"/>
    </source>
</evidence>
<dbReference type="Gene3D" id="1.10.530.10">
    <property type="match status" value="1"/>
</dbReference>
<name>A0A0N9ZPM2_9RHOB</name>
<dbReference type="OrthoDB" id="9815002at2"/>
<evidence type="ECO:0000256" key="2">
    <source>
        <dbReference type="ARBA" id="ARBA00009387"/>
    </source>
</evidence>
<dbReference type="Gene3D" id="1.25.20.10">
    <property type="entry name" value="Bacterial muramidases"/>
    <property type="match status" value="1"/>
</dbReference>
<evidence type="ECO:0000256" key="3">
    <source>
        <dbReference type="ARBA" id="ARBA00022729"/>
    </source>
</evidence>
<evidence type="ECO:0000313" key="7">
    <source>
        <dbReference type="Proteomes" id="UP000064920"/>
    </source>
</evidence>
<dbReference type="InterPro" id="IPR000189">
    <property type="entry name" value="Transglyc_AS"/>
</dbReference>
<feature type="signal peptide" evidence="4">
    <location>
        <begin position="1"/>
        <end position="25"/>
    </location>
</feature>
<dbReference type="SUPFAM" id="SSF53955">
    <property type="entry name" value="Lysozyme-like"/>
    <property type="match status" value="1"/>
</dbReference>
<dbReference type="InterPro" id="IPR008258">
    <property type="entry name" value="Transglycosylase_SLT_dom_1"/>
</dbReference>
<gene>
    <name evidence="6" type="ORF">IMCC12053_1572</name>
</gene>
<evidence type="ECO:0000313" key="6">
    <source>
        <dbReference type="EMBL" id="ALI55519.1"/>
    </source>
</evidence>
<comment type="similarity">
    <text evidence="2">Belongs to the virb1 family.</text>
</comment>
<dbReference type="InterPro" id="IPR008939">
    <property type="entry name" value="Lytic_TGlycosylase_superhlx_U"/>
</dbReference>
<feature type="domain" description="Transglycosylase SLT" evidence="5">
    <location>
        <begin position="486"/>
        <end position="592"/>
    </location>
</feature>
<dbReference type="SUPFAM" id="SSF48435">
    <property type="entry name" value="Bacterial muramidases"/>
    <property type="match status" value="1"/>
</dbReference>
<dbReference type="EMBL" id="CP012023">
    <property type="protein sequence ID" value="ALI55519.1"/>
    <property type="molecule type" value="Genomic_DNA"/>
</dbReference>
<dbReference type="PANTHER" id="PTHR37423:SF2">
    <property type="entry name" value="MEMBRANE-BOUND LYTIC MUREIN TRANSGLYCOSYLASE C"/>
    <property type="match status" value="1"/>
</dbReference>
<sequence>MVYQTFLRSLLAATLFTTVGGAVFASPASDAFEAAVKLRNAGDWQGARTTATGVGRDIIEWQYLRAGKGRFDECTAFLDRNDDWPGLPLLAEKCEASISDAINPRDIVAYFTAHAPQTGGGTVDLARAYQLIGADGDAQAQAVIAWQTLILDSESESHLLMQFPAQLTAHHADRARMLMWQGKFKDAARLVPYLPQGWNALIDATQKLESDANGVDAAIEAIPPALSKEPILAFERFQWRARKGRYDDAVTLMLQQSTSRAALGDPITWGDRRRSLARQMMRDGKAQIAYSAASRHFLTPNEDHYADLEWLAGYIALRYLDEPLIALDHFNRFRVSVATPISLGRAGYWEGRALEALGAKDDALAAYTFGAQFQTSFYGLLSAERASLPLDPALTGEARFADYTSASFMSSSVLQAALLLEEAGDLPQAARFMRHLGESLTPQELGQLSDLALDHDPYLAVLVAKFAADQGIVLNRAYYPLHDMAKADLPVKPELALSIARRESEFYANARSYVGARGLMQLMPRTGEAMAAKLGVEGFVENDLADPVLNARLGSAYLAQLIEEFGNNLPLVAVGYNAGPTRARDWIERYGDPRGGKVDVVDWIEHIPFRETRNYVMRVAESVPVYHARLTGDTRTITLSTDLKAQ</sequence>
<dbReference type="PANTHER" id="PTHR37423">
    <property type="entry name" value="SOLUBLE LYTIC MUREIN TRANSGLYCOSYLASE-RELATED"/>
    <property type="match status" value="1"/>
</dbReference>
<keyword evidence="7" id="KW-1185">Reference proteome</keyword>
<evidence type="ECO:0000256" key="4">
    <source>
        <dbReference type="SAM" id="SignalP"/>
    </source>
</evidence>
<dbReference type="PATRIC" id="fig|1397108.4.peg.1606"/>
<dbReference type="RefSeq" id="WP_062217566.1">
    <property type="nucleotide sequence ID" value="NZ_CP012023.1"/>
</dbReference>
<evidence type="ECO:0000259" key="5">
    <source>
        <dbReference type="Pfam" id="PF01464"/>
    </source>
</evidence>
<organism evidence="6 7">
    <name type="scientific">Celeribacter marinus</name>
    <dbReference type="NCBI Taxonomy" id="1397108"/>
    <lineage>
        <taxon>Bacteria</taxon>
        <taxon>Pseudomonadati</taxon>
        <taxon>Pseudomonadota</taxon>
        <taxon>Alphaproteobacteria</taxon>
        <taxon>Rhodobacterales</taxon>
        <taxon>Roseobacteraceae</taxon>
        <taxon>Celeribacter</taxon>
    </lineage>
</organism>
<dbReference type="AlphaFoldDB" id="A0A0N9ZPM2"/>
<feature type="chain" id="PRO_5006042115" evidence="4">
    <location>
        <begin position="26"/>
        <end position="646"/>
    </location>
</feature>
<dbReference type="CDD" id="cd13401">
    <property type="entry name" value="Slt70-like"/>
    <property type="match status" value="1"/>
</dbReference>
<accession>A0A0N9ZPM2</accession>
<dbReference type="GO" id="GO:0016020">
    <property type="term" value="C:membrane"/>
    <property type="evidence" value="ECO:0007669"/>
    <property type="project" value="InterPro"/>
</dbReference>
<dbReference type="GO" id="GO:0000270">
    <property type="term" value="P:peptidoglycan metabolic process"/>
    <property type="evidence" value="ECO:0007669"/>
    <property type="project" value="InterPro"/>
</dbReference>
<dbReference type="GO" id="GO:0004553">
    <property type="term" value="F:hydrolase activity, hydrolyzing O-glycosyl compounds"/>
    <property type="evidence" value="ECO:0007669"/>
    <property type="project" value="InterPro"/>
</dbReference>
<dbReference type="STRING" id="1397108.IMCC12053_1572"/>
<comment type="similarity">
    <text evidence="1">Belongs to the transglycosylase Slt family.</text>
</comment>
<reference evidence="6 7" key="1">
    <citation type="submission" date="2015-05" db="EMBL/GenBank/DDBJ databases">
        <authorList>
            <person name="Wang D.B."/>
            <person name="Wang M."/>
        </authorList>
    </citation>
    <scope>NUCLEOTIDE SEQUENCE [LARGE SCALE GENOMIC DNA]</scope>
    <source>
        <strain evidence="6 7">IMCC 12053</strain>
    </source>
</reference>